<dbReference type="PANTHER" id="PTHR12138:SF152">
    <property type="entry name" value="C2H2-TYPE DOMAIN-CONTAINING PROTEIN"/>
    <property type="match status" value="1"/>
</dbReference>
<name>A0A5F7ZVU3_MACMU</name>
<reference evidence="1" key="4">
    <citation type="submission" date="2025-09" db="UniProtKB">
        <authorList>
            <consortium name="Ensembl"/>
        </authorList>
    </citation>
    <scope>IDENTIFICATION</scope>
    <source>
        <strain evidence="1">17573</strain>
    </source>
</reference>
<proteinExistence type="predicted"/>
<dbReference type="PRINTS" id="PR02045">
    <property type="entry name" value="F138DOMAIN"/>
</dbReference>
<dbReference type="AlphaFoldDB" id="A0A5F7ZVU3"/>
<protein>
    <submittedName>
        <fullName evidence="1">Uncharacterized protein</fullName>
    </submittedName>
</protein>
<sequence length="124" mass="13763">MHYLTHTHAYIYTHTYERYRWGYPISTDTHTHSLCGPGWSIVVRSAHCNLCHHGSKDSRASAARVAGITGMHHHAWLIFIFLVEIGFCNVGQAGLELLTSSDPPTLASENVGIIRREPPCPASP</sequence>
<evidence type="ECO:0000313" key="1">
    <source>
        <dbReference type="Ensembl" id="ENSMMUP00000069288.1"/>
    </source>
</evidence>
<keyword evidence="2" id="KW-1185">Reference proteome</keyword>
<organism evidence="1 2">
    <name type="scientific">Macaca mulatta</name>
    <name type="common">Rhesus macaque</name>
    <dbReference type="NCBI Taxonomy" id="9544"/>
    <lineage>
        <taxon>Eukaryota</taxon>
        <taxon>Metazoa</taxon>
        <taxon>Chordata</taxon>
        <taxon>Craniata</taxon>
        <taxon>Vertebrata</taxon>
        <taxon>Euteleostomi</taxon>
        <taxon>Mammalia</taxon>
        <taxon>Eutheria</taxon>
        <taxon>Euarchontoglires</taxon>
        <taxon>Primates</taxon>
        <taxon>Haplorrhini</taxon>
        <taxon>Catarrhini</taxon>
        <taxon>Cercopithecidae</taxon>
        <taxon>Cercopithecinae</taxon>
        <taxon>Macaca</taxon>
    </lineage>
</organism>
<accession>A0A5F7ZVU3</accession>
<evidence type="ECO:0000313" key="2">
    <source>
        <dbReference type="Proteomes" id="UP000006718"/>
    </source>
</evidence>
<dbReference type="Ensembl" id="ENSMMUT00000100746.1">
    <property type="protein sequence ID" value="ENSMMUP00000069288.1"/>
    <property type="gene ID" value="ENSMMUG00000052867.1"/>
</dbReference>
<reference evidence="1" key="3">
    <citation type="submission" date="2025-08" db="UniProtKB">
        <authorList>
            <consortium name="Ensembl"/>
        </authorList>
    </citation>
    <scope>IDENTIFICATION</scope>
    <source>
        <strain evidence="1">17573</strain>
    </source>
</reference>
<dbReference type="PANTHER" id="PTHR12138">
    <property type="entry name" value="PRIMATE-EXPANDED PROTEIN FAMILY"/>
    <property type="match status" value="1"/>
</dbReference>
<reference evidence="1" key="2">
    <citation type="submission" date="2019-01" db="EMBL/GenBank/DDBJ databases">
        <authorList>
            <person name="Graves T."/>
            <person name="Eichler E.E."/>
            <person name="Wilson R.K."/>
        </authorList>
    </citation>
    <scope>NUCLEOTIDE SEQUENCE [LARGE SCALE GENOMIC DNA]</scope>
    <source>
        <strain evidence="1">17573</strain>
    </source>
</reference>
<dbReference type="InParanoid" id="A0A5F7ZVU3"/>
<dbReference type="VEuPathDB" id="HostDB:ENSMMUG00000052867"/>
<dbReference type="Proteomes" id="UP000006718">
    <property type="component" value="Chromosome 10"/>
</dbReference>
<dbReference type="Bgee" id="ENSMMUG00000052867">
    <property type="expression patterns" value="Expressed in spermatid and 7 other cell types or tissues"/>
</dbReference>
<dbReference type="GeneTree" id="ENSGT01120000271815"/>
<reference evidence="2" key="1">
    <citation type="journal article" date="2007" name="Science">
        <title>Evolutionary and biomedical insights from the rhesus macaque genome.</title>
        <authorList>
            <person name="Gibbs R.A."/>
            <person name="Rogers J."/>
            <person name="Katze M.G."/>
            <person name="Bumgarner R."/>
            <person name="Weinstock G.M."/>
            <person name="Mardis E.R."/>
            <person name="Remington K.A."/>
            <person name="Strausberg R.L."/>
            <person name="Venter J.C."/>
            <person name="Wilson R.K."/>
            <person name="Batzer M.A."/>
            <person name="Bustamante C.D."/>
            <person name="Eichler E.E."/>
            <person name="Hahn M.W."/>
            <person name="Hardison R.C."/>
            <person name="Makova K.D."/>
            <person name="Miller W."/>
            <person name="Milosavljevic A."/>
            <person name="Palermo R.E."/>
            <person name="Siepel A."/>
            <person name="Sikela J.M."/>
            <person name="Attaway T."/>
            <person name="Bell S."/>
            <person name="Bernard K.E."/>
            <person name="Buhay C.J."/>
            <person name="Chandrabose M.N."/>
            <person name="Dao M."/>
            <person name="Davis C."/>
            <person name="Delehaunty K.D."/>
            <person name="Ding Y."/>
            <person name="Dinh H.H."/>
            <person name="Dugan-Rocha S."/>
            <person name="Fulton L.A."/>
            <person name="Gabisi R.A."/>
            <person name="Garner T.T."/>
            <person name="Godfrey J."/>
            <person name="Hawes A.C."/>
            <person name="Hernandez J."/>
            <person name="Hines S."/>
            <person name="Holder M."/>
            <person name="Hume J."/>
            <person name="Jhangiani S.N."/>
            <person name="Joshi V."/>
            <person name="Khan Z.M."/>
            <person name="Kirkness E.F."/>
            <person name="Cree A."/>
            <person name="Fowler R.G."/>
            <person name="Lee S."/>
            <person name="Lewis L.R."/>
            <person name="Li Z."/>
            <person name="Liu Y.-S."/>
            <person name="Moore S.M."/>
            <person name="Muzny D."/>
            <person name="Nazareth L.V."/>
            <person name="Ngo D.N."/>
            <person name="Okwuonu G.O."/>
            <person name="Pai G."/>
            <person name="Parker D."/>
            <person name="Paul H.A."/>
            <person name="Pfannkoch C."/>
            <person name="Pohl C.S."/>
            <person name="Rogers Y.-H.C."/>
            <person name="Ruiz S.J."/>
            <person name="Sabo A."/>
            <person name="Santibanez J."/>
            <person name="Schneider B.W."/>
            <person name="Smith S.M."/>
            <person name="Sodergren E."/>
            <person name="Svatek A.F."/>
            <person name="Utterback T.R."/>
            <person name="Vattathil S."/>
            <person name="Warren W."/>
            <person name="White C.S."/>
            <person name="Chinwalla A.T."/>
            <person name="Feng Y."/>
            <person name="Halpern A.L."/>
            <person name="Hillier L.W."/>
            <person name="Huang X."/>
            <person name="Minx P."/>
            <person name="Nelson J.O."/>
            <person name="Pepin K.H."/>
            <person name="Qin X."/>
            <person name="Sutton G.G."/>
            <person name="Venter E."/>
            <person name="Walenz B.P."/>
            <person name="Wallis J.W."/>
            <person name="Worley K.C."/>
            <person name="Yang S.-P."/>
            <person name="Jones S.M."/>
            <person name="Marra M.A."/>
            <person name="Rocchi M."/>
            <person name="Schein J.E."/>
            <person name="Baertsch R."/>
            <person name="Clarke L."/>
            <person name="Csuros M."/>
            <person name="Glasscock J."/>
            <person name="Harris R.A."/>
            <person name="Havlak P."/>
            <person name="Jackson A.R."/>
            <person name="Jiang H."/>
            <person name="Liu Y."/>
            <person name="Messina D.N."/>
            <person name="Shen Y."/>
            <person name="Song H.X.-Z."/>
            <person name="Wylie T."/>
            <person name="Zhang L."/>
            <person name="Birney E."/>
            <person name="Han K."/>
            <person name="Konkel M.K."/>
            <person name="Lee J."/>
            <person name="Smit A.F.A."/>
            <person name="Ullmer B."/>
            <person name="Wang H."/>
            <person name="Xing J."/>
            <person name="Burhans R."/>
            <person name="Cheng Z."/>
            <person name="Karro J.E."/>
            <person name="Ma J."/>
            <person name="Raney B."/>
            <person name="She X."/>
            <person name="Cox M.J."/>
            <person name="Demuth J.P."/>
            <person name="Dumas L.J."/>
            <person name="Han S.-G."/>
            <person name="Hopkins J."/>
            <person name="Karimpour-Fard A."/>
            <person name="Kim Y.H."/>
            <person name="Pollack J.R."/>
            <person name="Vinar T."/>
            <person name="Addo-Quaye C."/>
            <person name="Degenhardt J."/>
            <person name="Denby A."/>
            <person name="Hubisz M.J."/>
            <person name="Indap A."/>
            <person name="Kosiol C."/>
            <person name="Lahn B.T."/>
            <person name="Lawson H.A."/>
            <person name="Marklein A."/>
            <person name="Nielsen R."/>
            <person name="Vallender E.J."/>
            <person name="Clark A.G."/>
            <person name="Ferguson B."/>
            <person name="Hernandez R.D."/>
            <person name="Hirani K."/>
            <person name="Kehrer-Sawatzki H."/>
            <person name="Kolb J."/>
            <person name="Patil S."/>
            <person name="Pu L.-L."/>
            <person name="Ren Y."/>
            <person name="Smith D.G."/>
            <person name="Wheeler D.A."/>
            <person name="Schenck I."/>
            <person name="Ball E.V."/>
            <person name="Chen R."/>
            <person name="Cooper D.N."/>
            <person name="Giardine B."/>
            <person name="Hsu F."/>
            <person name="Kent W.J."/>
            <person name="Lesk A."/>
            <person name="Nelson D.L."/>
            <person name="O'brien W.E."/>
            <person name="Pruefer K."/>
            <person name="Stenson P.D."/>
            <person name="Wallace J.C."/>
            <person name="Ke H."/>
            <person name="Liu X.-M."/>
            <person name="Wang P."/>
            <person name="Xiang A.P."/>
            <person name="Yang F."/>
            <person name="Barber G.P."/>
            <person name="Haussler D."/>
            <person name="Karolchik D."/>
            <person name="Kern A.D."/>
            <person name="Kuhn R.M."/>
            <person name="Smith K.E."/>
            <person name="Zwieg A.S."/>
        </authorList>
    </citation>
    <scope>NUCLEOTIDE SEQUENCE [LARGE SCALE GENOMIC DNA]</scope>
    <source>
        <strain evidence="2">17573</strain>
    </source>
</reference>